<sequence>MGILMMCASIGAVFAAVGAAQVALRWWLIRRRPVLTCAEFASARPGTAVVVVGRTAAGPVISAYHSGVACVGFQVVRVHEHVVSDNYTETIKDPGFDNGDTRLHDDVGDATIHVAGPVRTGKMLLFNSPMMVAVRTIEDPRNDNRDRRAEREFVVPANRPVVAAGVVATRDGDPGSLFLDGDGWPNGTARGRLGGVTRRFARDVAVLLCVAVVLTALAIALSGSMPPACWPVGDVETPLTPGVPVRC</sequence>
<dbReference type="RefSeq" id="WP_203718916.1">
    <property type="nucleotide sequence ID" value="NZ_BONE01000117.1"/>
</dbReference>
<dbReference type="EMBL" id="BONE01000117">
    <property type="protein sequence ID" value="GIF78079.1"/>
    <property type="molecule type" value="Genomic_DNA"/>
</dbReference>
<organism evidence="2 3">
    <name type="scientific">Asanoa siamensis</name>
    <dbReference type="NCBI Taxonomy" id="926357"/>
    <lineage>
        <taxon>Bacteria</taxon>
        <taxon>Bacillati</taxon>
        <taxon>Actinomycetota</taxon>
        <taxon>Actinomycetes</taxon>
        <taxon>Micromonosporales</taxon>
        <taxon>Micromonosporaceae</taxon>
        <taxon>Asanoa</taxon>
    </lineage>
</organism>
<proteinExistence type="predicted"/>
<evidence type="ECO:0008006" key="4">
    <source>
        <dbReference type="Google" id="ProtNLM"/>
    </source>
</evidence>
<keyword evidence="3" id="KW-1185">Reference proteome</keyword>
<gene>
    <name evidence="2" type="ORF">Asi02nite_75970</name>
</gene>
<protein>
    <recommendedName>
        <fullName evidence="4">RING-type E3 ubiquitin transferase</fullName>
    </recommendedName>
</protein>
<comment type="caution">
    <text evidence="2">The sequence shown here is derived from an EMBL/GenBank/DDBJ whole genome shotgun (WGS) entry which is preliminary data.</text>
</comment>
<evidence type="ECO:0000256" key="1">
    <source>
        <dbReference type="SAM" id="Phobius"/>
    </source>
</evidence>
<keyword evidence="1" id="KW-0472">Membrane</keyword>
<keyword evidence="1" id="KW-1133">Transmembrane helix</keyword>
<reference evidence="2 3" key="1">
    <citation type="submission" date="2021-01" db="EMBL/GenBank/DDBJ databases">
        <title>Whole genome shotgun sequence of Asanoa siamensis NBRC 107932.</title>
        <authorList>
            <person name="Komaki H."/>
            <person name="Tamura T."/>
        </authorList>
    </citation>
    <scope>NUCLEOTIDE SEQUENCE [LARGE SCALE GENOMIC DNA]</scope>
    <source>
        <strain evidence="2 3">NBRC 107932</strain>
    </source>
</reference>
<accession>A0ABQ4D3G7</accession>
<feature type="transmembrane region" description="Helical" evidence="1">
    <location>
        <begin position="204"/>
        <end position="221"/>
    </location>
</feature>
<dbReference type="Proteomes" id="UP000604117">
    <property type="component" value="Unassembled WGS sequence"/>
</dbReference>
<evidence type="ECO:0000313" key="2">
    <source>
        <dbReference type="EMBL" id="GIF78079.1"/>
    </source>
</evidence>
<evidence type="ECO:0000313" key="3">
    <source>
        <dbReference type="Proteomes" id="UP000604117"/>
    </source>
</evidence>
<name>A0ABQ4D3G7_9ACTN</name>
<keyword evidence="1" id="KW-0812">Transmembrane</keyword>